<organism evidence="2">
    <name type="scientific">Panicum hallii</name>
    <dbReference type="NCBI Taxonomy" id="206008"/>
    <lineage>
        <taxon>Eukaryota</taxon>
        <taxon>Viridiplantae</taxon>
        <taxon>Streptophyta</taxon>
        <taxon>Embryophyta</taxon>
        <taxon>Tracheophyta</taxon>
        <taxon>Spermatophyta</taxon>
        <taxon>Magnoliopsida</taxon>
        <taxon>Liliopsida</taxon>
        <taxon>Poales</taxon>
        <taxon>Poaceae</taxon>
        <taxon>PACMAD clade</taxon>
        <taxon>Panicoideae</taxon>
        <taxon>Panicodae</taxon>
        <taxon>Paniceae</taxon>
        <taxon>Panicinae</taxon>
        <taxon>Panicum</taxon>
        <taxon>Panicum sect. Panicum</taxon>
    </lineage>
</organism>
<protein>
    <submittedName>
        <fullName evidence="2">Uncharacterized protein</fullName>
    </submittedName>
</protein>
<reference evidence="2" key="1">
    <citation type="submission" date="2018-04" db="EMBL/GenBank/DDBJ databases">
        <title>WGS assembly of Panicum hallii.</title>
        <authorList>
            <person name="Lovell J."/>
            <person name="Jenkins J."/>
            <person name="Lowry D."/>
            <person name="Mamidi S."/>
            <person name="Sreedasyam A."/>
            <person name="Weng X."/>
            <person name="Barry K."/>
            <person name="Bonette J."/>
            <person name="Campitelli B."/>
            <person name="Daum C."/>
            <person name="Gordon S."/>
            <person name="Gould B."/>
            <person name="Lipzen A."/>
            <person name="Macqueen A."/>
            <person name="Palacio-Mejia J."/>
            <person name="Plott C."/>
            <person name="Shakirov E."/>
            <person name="Shu S."/>
            <person name="Yoshinaga Y."/>
            <person name="Zane M."/>
            <person name="Rokhsar D."/>
            <person name="Grimwood J."/>
            <person name="Schmutz J."/>
            <person name="Juenger T."/>
        </authorList>
    </citation>
    <scope>NUCLEOTIDE SEQUENCE [LARGE SCALE GENOMIC DNA]</scope>
    <source>
        <strain evidence="2">FIL2</strain>
    </source>
</reference>
<evidence type="ECO:0000313" key="2">
    <source>
        <dbReference type="EMBL" id="PVH33358.1"/>
    </source>
</evidence>
<dbReference type="Gramene" id="PVH33358">
    <property type="protein sequence ID" value="PVH33358"/>
    <property type="gene ID" value="PAHAL_9G634400"/>
</dbReference>
<dbReference type="Proteomes" id="UP000243499">
    <property type="component" value="Chromosome 9"/>
</dbReference>
<dbReference type="EMBL" id="CM008054">
    <property type="protein sequence ID" value="PVH33358.1"/>
    <property type="molecule type" value="Genomic_DNA"/>
</dbReference>
<name>A0A2T8I6S1_9POAL</name>
<feature type="compositionally biased region" description="Pro residues" evidence="1">
    <location>
        <begin position="87"/>
        <end position="96"/>
    </location>
</feature>
<feature type="region of interest" description="Disordered" evidence="1">
    <location>
        <begin position="42"/>
        <end position="118"/>
    </location>
</feature>
<dbReference type="AlphaFoldDB" id="A0A2T8I6S1"/>
<accession>A0A2T8I6S1</accession>
<feature type="compositionally biased region" description="Basic and acidic residues" evidence="1">
    <location>
        <begin position="67"/>
        <end position="76"/>
    </location>
</feature>
<gene>
    <name evidence="2" type="ORF">PAHAL_9G634400</name>
</gene>
<sequence>MEDSAHSGWKSSPTFDWRLPLDARSSVGSLLSLHRPRLELQHSSLGLRRPGPVARSSASALLGLHRPRLDLRDRRSGSGAPARSPRGPAPLPPGAPPFWIGTGPGWGDRRKDGEGGEWVPRVMKGKKLDTDIWVPPVIMKSGLKCKGYCWS</sequence>
<evidence type="ECO:0000256" key="1">
    <source>
        <dbReference type="SAM" id="MobiDB-lite"/>
    </source>
</evidence>
<feature type="compositionally biased region" description="Low complexity" evidence="1">
    <location>
        <begin position="77"/>
        <end position="86"/>
    </location>
</feature>
<proteinExistence type="predicted"/>